<dbReference type="Pfam" id="PF01471">
    <property type="entry name" value="PG_binding_1"/>
    <property type="match status" value="1"/>
</dbReference>
<dbReference type="GO" id="GO:0009252">
    <property type="term" value="P:peptidoglycan biosynthetic process"/>
    <property type="evidence" value="ECO:0007669"/>
    <property type="project" value="UniProtKB-UniPathway"/>
</dbReference>
<evidence type="ECO:0000313" key="10">
    <source>
        <dbReference type="Proteomes" id="UP000599024"/>
    </source>
</evidence>
<dbReference type="GO" id="GO:0016740">
    <property type="term" value="F:transferase activity"/>
    <property type="evidence" value="ECO:0007669"/>
    <property type="project" value="UniProtKB-KW"/>
</dbReference>
<dbReference type="Gene3D" id="2.40.440.10">
    <property type="entry name" value="L,D-transpeptidase catalytic domain-like"/>
    <property type="match status" value="1"/>
</dbReference>
<keyword evidence="6 7" id="KW-0961">Cell wall biogenesis/degradation</keyword>
<reference evidence="9 10" key="1">
    <citation type="submission" date="2020-08" db="EMBL/GenBank/DDBJ databases">
        <title>Bridging the membrane lipid divide: bacteria of the FCB group superphylum have the potential to synthesize archaeal ether lipids.</title>
        <authorList>
            <person name="Villanueva L."/>
            <person name="Von Meijenfeldt F.A.B."/>
            <person name="Westbye A.B."/>
            <person name="Yadav S."/>
            <person name="Hopmans E.C."/>
            <person name="Dutilh B.E."/>
            <person name="Sinninghe Damste J.S."/>
        </authorList>
    </citation>
    <scope>NUCLEOTIDE SEQUENCE [LARGE SCALE GENOMIC DNA]</scope>
    <source>
        <strain evidence="9">NIOZ-UU81</strain>
    </source>
</reference>
<evidence type="ECO:0000259" key="8">
    <source>
        <dbReference type="PROSITE" id="PS52029"/>
    </source>
</evidence>
<protein>
    <submittedName>
        <fullName evidence="9">L,D-transpeptidase family protein</fullName>
    </submittedName>
</protein>
<dbReference type="Pfam" id="PF03734">
    <property type="entry name" value="YkuD"/>
    <property type="match status" value="1"/>
</dbReference>
<evidence type="ECO:0000256" key="6">
    <source>
        <dbReference type="ARBA" id="ARBA00023316"/>
    </source>
</evidence>
<feature type="active site" description="Nucleophile" evidence="7">
    <location>
        <position position="443"/>
    </location>
</feature>
<dbReference type="UniPathway" id="UPA00219"/>
<dbReference type="PANTHER" id="PTHR41533">
    <property type="entry name" value="L,D-TRANSPEPTIDASE HI_1667-RELATED"/>
    <property type="match status" value="1"/>
</dbReference>
<dbReference type="Gene3D" id="1.10.101.10">
    <property type="entry name" value="PGBD-like superfamily/PGBD"/>
    <property type="match status" value="1"/>
</dbReference>
<dbReference type="SUPFAM" id="SSF141523">
    <property type="entry name" value="L,D-transpeptidase catalytic domain-like"/>
    <property type="match status" value="1"/>
</dbReference>
<evidence type="ECO:0000256" key="1">
    <source>
        <dbReference type="ARBA" id="ARBA00004752"/>
    </source>
</evidence>
<comment type="caution">
    <text evidence="9">The sequence shown here is derived from an EMBL/GenBank/DDBJ whole genome shotgun (WGS) entry which is preliminary data.</text>
</comment>
<sequence length="532" mass="61394">MSEADLSIALVQELENASTVMDRGAPHRLPRPGQENVHINALYNQHFSKPLWVDINGPGPQASVIRMFLEQADREGLNPDDYGVQEIQQEWQGRDLESLARLDILLTRGLVDYIYDIRYGRIRLNESDSINVTEVRNEHFDSVEVISEVLALPDLAAYIASLPPVHRYYQGLKEMLARYRQLEDEGGWGKIMDGPMIRPGDQDDRIPAVRARLLATGDLAPKAFSGNMYENKLELAVRRFQKRHGLASDGVIGPQTRWAMNIPIREVIRRISLNMARWRWREHDLGGRYVLVNIANYHLLAVDGEEVELDMAVIVGQEQYQTPVFSDMIKYLEFNPYWNIPTSIARDEYLPQLQQDPWDLIHNNIRLFSDWGEEALELDSTEIDWQRITPEEMERFKLRQDPGAWNVLGQVKFIFPNHYAVYLHDTVSPQLFDRAERDLSHGCVRVSNPLDLADFVLDGMRTGWDRDWVHEQLAGGDNVIVVIQEPLPVHITYQTAWVDKEGAFRLNKDIYGRDQRLIEALFSVDELSENVM</sequence>
<organism evidence="9 10">
    <name type="scientific">Candidatus Desulfatifera sulfidica</name>
    <dbReference type="NCBI Taxonomy" id="2841691"/>
    <lineage>
        <taxon>Bacteria</taxon>
        <taxon>Pseudomonadati</taxon>
        <taxon>Thermodesulfobacteriota</taxon>
        <taxon>Desulfobulbia</taxon>
        <taxon>Desulfobulbales</taxon>
        <taxon>Desulfobulbaceae</taxon>
        <taxon>Candidatus Desulfatifera</taxon>
    </lineage>
</organism>
<evidence type="ECO:0000256" key="7">
    <source>
        <dbReference type="PROSITE-ProRule" id="PRU01373"/>
    </source>
</evidence>
<dbReference type="AlphaFoldDB" id="A0A8J6N862"/>
<evidence type="ECO:0000256" key="4">
    <source>
        <dbReference type="ARBA" id="ARBA00022960"/>
    </source>
</evidence>
<dbReference type="InterPro" id="IPR002477">
    <property type="entry name" value="Peptidoglycan-bd-like"/>
</dbReference>
<dbReference type="GO" id="GO:0004180">
    <property type="term" value="F:carboxypeptidase activity"/>
    <property type="evidence" value="ECO:0007669"/>
    <property type="project" value="UniProtKB-ARBA"/>
</dbReference>
<dbReference type="PANTHER" id="PTHR41533:SF2">
    <property type="entry name" value="BLR7131 PROTEIN"/>
    <property type="match status" value="1"/>
</dbReference>
<evidence type="ECO:0000256" key="3">
    <source>
        <dbReference type="ARBA" id="ARBA00022679"/>
    </source>
</evidence>
<dbReference type="InterPro" id="IPR045380">
    <property type="entry name" value="LD_TPept_scaffold_dom"/>
</dbReference>
<feature type="domain" description="L,D-TPase catalytic" evidence="8">
    <location>
        <begin position="288"/>
        <end position="482"/>
    </location>
</feature>
<dbReference type="EMBL" id="JACNLK010000045">
    <property type="protein sequence ID" value="MBC8208544.1"/>
    <property type="molecule type" value="Genomic_DNA"/>
</dbReference>
<dbReference type="InterPro" id="IPR036366">
    <property type="entry name" value="PGBDSf"/>
</dbReference>
<dbReference type="InterPro" id="IPR052905">
    <property type="entry name" value="LD-transpeptidase_YkuD-like"/>
</dbReference>
<evidence type="ECO:0000256" key="2">
    <source>
        <dbReference type="ARBA" id="ARBA00005992"/>
    </source>
</evidence>
<dbReference type="Pfam" id="PF20142">
    <property type="entry name" value="Scaffold"/>
    <property type="match status" value="1"/>
</dbReference>
<evidence type="ECO:0000313" key="9">
    <source>
        <dbReference type="EMBL" id="MBC8208544.1"/>
    </source>
</evidence>
<proteinExistence type="inferred from homology"/>
<dbReference type="SUPFAM" id="SSF47090">
    <property type="entry name" value="PGBD-like"/>
    <property type="match status" value="1"/>
</dbReference>
<accession>A0A8J6N862</accession>
<keyword evidence="5 7" id="KW-0573">Peptidoglycan synthesis</keyword>
<dbReference type="Proteomes" id="UP000599024">
    <property type="component" value="Unassembled WGS sequence"/>
</dbReference>
<dbReference type="InterPro" id="IPR036365">
    <property type="entry name" value="PGBD-like_sf"/>
</dbReference>
<dbReference type="InterPro" id="IPR005490">
    <property type="entry name" value="LD_TPept_cat_dom"/>
</dbReference>
<comment type="pathway">
    <text evidence="1 7">Cell wall biogenesis; peptidoglycan biosynthesis.</text>
</comment>
<feature type="active site" description="Proton donor/acceptor" evidence="7">
    <location>
        <position position="424"/>
    </location>
</feature>
<dbReference type="GO" id="GO:0071555">
    <property type="term" value="P:cell wall organization"/>
    <property type="evidence" value="ECO:0007669"/>
    <property type="project" value="UniProtKB-UniRule"/>
</dbReference>
<comment type="similarity">
    <text evidence="2">Belongs to the YkuD family.</text>
</comment>
<evidence type="ECO:0000256" key="5">
    <source>
        <dbReference type="ARBA" id="ARBA00022984"/>
    </source>
</evidence>
<dbReference type="CDD" id="cd16913">
    <property type="entry name" value="YkuD_like"/>
    <property type="match status" value="1"/>
</dbReference>
<keyword evidence="3" id="KW-0808">Transferase</keyword>
<dbReference type="InterPro" id="IPR038063">
    <property type="entry name" value="Transpep_catalytic_dom"/>
</dbReference>
<keyword evidence="4 7" id="KW-0133">Cell shape</keyword>
<dbReference type="PROSITE" id="PS52029">
    <property type="entry name" value="LD_TPASE"/>
    <property type="match status" value="1"/>
</dbReference>
<dbReference type="GO" id="GO:0008360">
    <property type="term" value="P:regulation of cell shape"/>
    <property type="evidence" value="ECO:0007669"/>
    <property type="project" value="UniProtKB-UniRule"/>
</dbReference>
<gene>
    <name evidence="9" type="ORF">H8E79_05205</name>
</gene>
<name>A0A8J6N862_9BACT</name>